<dbReference type="Gene3D" id="3.20.20.70">
    <property type="entry name" value="Aldolase class I"/>
    <property type="match status" value="1"/>
</dbReference>
<evidence type="ECO:0000256" key="12">
    <source>
        <dbReference type="ARBA" id="ARBA00055680"/>
    </source>
</evidence>
<sequence length="248" mass="25827">MRQTLVAGNWKLNGSIDDIQTLVKGILDGMSGANGKAVAVCPPYVYIPMVSELLKGSEVGLGAQDVSEQSSGAFTGEVSPEMLKEIGCQYAIVGHSERRSIYGELDTDTANKYKAAMDSGLTPILCVGELLEERESGDTENVVARQLDAVIDAVGVEGLAAGVIAYEPVWAIGTGKTASPEQAQDVHAFIRNKVAQLDTVVAEKVQILYGGSVNGGNAAELFAMEDIDGGLIGGASLTSEAFLAICTA</sequence>
<dbReference type="FunFam" id="3.20.20.70:FF:000020">
    <property type="entry name" value="Triosephosphate isomerase"/>
    <property type="match status" value="1"/>
</dbReference>
<dbReference type="HAMAP" id="MF_00147_B">
    <property type="entry name" value="TIM_B"/>
    <property type="match status" value="1"/>
</dbReference>
<comment type="subcellular location">
    <subcellularLocation>
        <location evidence="13 14">Cytoplasm</location>
    </subcellularLocation>
</comment>
<evidence type="ECO:0000313" key="15">
    <source>
        <dbReference type="EMBL" id="CAA6821689.1"/>
    </source>
</evidence>
<keyword evidence="8 13" id="KW-0312">Gluconeogenesis</keyword>
<evidence type="ECO:0000256" key="2">
    <source>
        <dbReference type="ARBA" id="ARBA00004742"/>
    </source>
</evidence>
<feature type="binding site" evidence="13">
    <location>
        <position position="173"/>
    </location>
    <ligand>
        <name>substrate</name>
    </ligand>
</feature>
<dbReference type="PROSITE" id="PS00171">
    <property type="entry name" value="TIM_1"/>
    <property type="match status" value="1"/>
</dbReference>
<comment type="pathway">
    <text evidence="2 13 14">Carbohydrate biosynthesis; gluconeogenesis.</text>
</comment>
<comment type="function">
    <text evidence="12 13">Involved in the gluconeogenesis. Catalyzes stereospecifically the conversion of dihydroxyacetone phosphate (DHAP) to D-glyceraldehyde-3-phosphate (G3P).</text>
</comment>
<keyword evidence="11 13" id="KW-0413">Isomerase</keyword>
<dbReference type="EMBL" id="CACVAY010000105">
    <property type="protein sequence ID" value="CAA6821689.1"/>
    <property type="molecule type" value="Genomic_DNA"/>
</dbReference>
<evidence type="ECO:0000256" key="14">
    <source>
        <dbReference type="RuleBase" id="RU363013"/>
    </source>
</evidence>
<reference evidence="15" key="1">
    <citation type="submission" date="2020-01" db="EMBL/GenBank/DDBJ databases">
        <authorList>
            <person name="Meier V. D."/>
            <person name="Meier V D."/>
        </authorList>
    </citation>
    <scope>NUCLEOTIDE SEQUENCE</scope>
    <source>
        <strain evidence="15">HLG_WM_MAG_07</strain>
    </source>
</reference>
<dbReference type="PROSITE" id="PS51440">
    <property type="entry name" value="TIM_2"/>
    <property type="match status" value="1"/>
</dbReference>
<dbReference type="InterPro" id="IPR013785">
    <property type="entry name" value="Aldolase_TIM"/>
</dbReference>
<evidence type="ECO:0000256" key="6">
    <source>
        <dbReference type="ARBA" id="ARBA00011940"/>
    </source>
</evidence>
<evidence type="ECO:0000256" key="7">
    <source>
        <dbReference type="ARBA" id="ARBA00019397"/>
    </source>
</evidence>
<dbReference type="GO" id="GO:0005829">
    <property type="term" value="C:cytosol"/>
    <property type="evidence" value="ECO:0007669"/>
    <property type="project" value="TreeGrafter"/>
</dbReference>
<gene>
    <name evidence="13" type="primary">tpiA</name>
    <name evidence="15" type="ORF">HELGO_WM20029</name>
</gene>
<dbReference type="InterPro" id="IPR035990">
    <property type="entry name" value="TIM_sf"/>
</dbReference>
<dbReference type="InterPro" id="IPR000652">
    <property type="entry name" value="Triosephosphate_isomerase"/>
</dbReference>
<evidence type="ECO:0000256" key="5">
    <source>
        <dbReference type="ARBA" id="ARBA00011738"/>
    </source>
</evidence>
<dbReference type="PANTHER" id="PTHR21139:SF42">
    <property type="entry name" value="TRIOSEPHOSPHATE ISOMERASE"/>
    <property type="match status" value="1"/>
</dbReference>
<comment type="pathway">
    <text evidence="13 14">Carbohydrate degradation; glycolysis; D-glyceraldehyde 3-phosphate from glycerone phosphate: step 1/1.</text>
</comment>
<keyword evidence="10 13" id="KW-0324">Glycolysis</keyword>
<comment type="catalytic activity">
    <reaction evidence="1 13 14">
        <text>D-glyceraldehyde 3-phosphate = dihydroxyacetone phosphate</text>
        <dbReference type="Rhea" id="RHEA:18585"/>
        <dbReference type="ChEBI" id="CHEBI:57642"/>
        <dbReference type="ChEBI" id="CHEBI:59776"/>
        <dbReference type="EC" id="5.3.1.1"/>
    </reaction>
</comment>
<dbReference type="InterPro" id="IPR020861">
    <property type="entry name" value="Triosephosphate_isomerase_AS"/>
</dbReference>
<evidence type="ECO:0000256" key="8">
    <source>
        <dbReference type="ARBA" id="ARBA00022432"/>
    </source>
</evidence>
<dbReference type="AlphaFoldDB" id="A0A6S6U4R7"/>
<feature type="binding site" evidence="13">
    <location>
        <begin position="9"/>
        <end position="11"/>
    </location>
    <ligand>
        <name>substrate</name>
    </ligand>
</feature>
<accession>A0A6S6U4R7</accession>
<dbReference type="UniPathway" id="UPA00138"/>
<feature type="active site" description="Electrophile" evidence="13">
    <location>
        <position position="95"/>
    </location>
</feature>
<comment type="pathway">
    <text evidence="3">Carbohydrate metabolism; erythritol degradation.</text>
</comment>
<comment type="subunit">
    <text evidence="5 13 14">Homodimer.</text>
</comment>
<evidence type="ECO:0000256" key="1">
    <source>
        <dbReference type="ARBA" id="ARBA00000474"/>
    </source>
</evidence>
<comment type="similarity">
    <text evidence="4 13 14">Belongs to the triosephosphate isomerase family.</text>
</comment>
<evidence type="ECO:0000256" key="4">
    <source>
        <dbReference type="ARBA" id="ARBA00007422"/>
    </source>
</evidence>
<feature type="binding site" evidence="13">
    <location>
        <begin position="233"/>
        <end position="234"/>
    </location>
    <ligand>
        <name>substrate</name>
    </ligand>
</feature>
<name>A0A6S6U4R7_9GAMM</name>
<organism evidence="15">
    <name type="scientific">uncultured Thiotrichaceae bacterium</name>
    <dbReference type="NCBI Taxonomy" id="298394"/>
    <lineage>
        <taxon>Bacteria</taxon>
        <taxon>Pseudomonadati</taxon>
        <taxon>Pseudomonadota</taxon>
        <taxon>Gammaproteobacteria</taxon>
        <taxon>Thiotrichales</taxon>
        <taxon>Thiotrichaceae</taxon>
        <taxon>environmental samples</taxon>
    </lineage>
</organism>
<dbReference type="GO" id="GO:0046166">
    <property type="term" value="P:glyceraldehyde-3-phosphate biosynthetic process"/>
    <property type="evidence" value="ECO:0007669"/>
    <property type="project" value="TreeGrafter"/>
</dbReference>
<feature type="active site" description="Proton acceptor" evidence="13">
    <location>
        <position position="167"/>
    </location>
</feature>
<evidence type="ECO:0000256" key="11">
    <source>
        <dbReference type="ARBA" id="ARBA00023235"/>
    </source>
</evidence>
<feature type="binding site" evidence="13">
    <location>
        <position position="212"/>
    </location>
    <ligand>
        <name>substrate</name>
    </ligand>
</feature>
<dbReference type="EC" id="5.3.1.1" evidence="6 13"/>
<dbReference type="NCBIfam" id="TIGR00419">
    <property type="entry name" value="tim"/>
    <property type="match status" value="1"/>
</dbReference>
<proteinExistence type="inferred from homology"/>
<evidence type="ECO:0000256" key="10">
    <source>
        <dbReference type="ARBA" id="ARBA00023152"/>
    </source>
</evidence>
<evidence type="ECO:0000256" key="9">
    <source>
        <dbReference type="ARBA" id="ARBA00022490"/>
    </source>
</evidence>
<dbReference type="GO" id="GO:0006096">
    <property type="term" value="P:glycolytic process"/>
    <property type="evidence" value="ECO:0007669"/>
    <property type="project" value="UniProtKB-UniRule"/>
</dbReference>
<dbReference type="PANTHER" id="PTHR21139">
    <property type="entry name" value="TRIOSEPHOSPHATE ISOMERASE"/>
    <property type="match status" value="1"/>
</dbReference>
<dbReference type="GO" id="GO:0006094">
    <property type="term" value="P:gluconeogenesis"/>
    <property type="evidence" value="ECO:0007669"/>
    <property type="project" value="UniProtKB-UniRule"/>
</dbReference>
<dbReference type="UniPathway" id="UPA00109">
    <property type="reaction ID" value="UER00189"/>
</dbReference>
<dbReference type="GO" id="GO:0004807">
    <property type="term" value="F:triose-phosphate isomerase activity"/>
    <property type="evidence" value="ECO:0007669"/>
    <property type="project" value="UniProtKB-UniRule"/>
</dbReference>
<evidence type="ECO:0000256" key="13">
    <source>
        <dbReference type="HAMAP-Rule" id="MF_00147"/>
    </source>
</evidence>
<dbReference type="SUPFAM" id="SSF51351">
    <property type="entry name" value="Triosephosphate isomerase (TIM)"/>
    <property type="match status" value="1"/>
</dbReference>
<protein>
    <recommendedName>
        <fullName evidence="7 13">Triosephosphate isomerase</fullName>
        <shortName evidence="13">TIM</shortName>
        <shortName evidence="13">TPI</shortName>
        <ecNumber evidence="6 13">5.3.1.1</ecNumber>
    </recommendedName>
    <alternativeName>
        <fullName evidence="13">Triose-phosphate isomerase</fullName>
    </alternativeName>
</protein>
<dbReference type="CDD" id="cd00311">
    <property type="entry name" value="TIM"/>
    <property type="match status" value="1"/>
</dbReference>
<evidence type="ECO:0000256" key="3">
    <source>
        <dbReference type="ARBA" id="ARBA00004939"/>
    </source>
</evidence>
<dbReference type="Pfam" id="PF00121">
    <property type="entry name" value="TIM"/>
    <property type="match status" value="1"/>
</dbReference>
<dbReference type="InterPro" id="IPR022896">
    <property type="entry name" value="TrioseP_Isoase_bac/euk"/>
</dbReference>
<keyword evidence="9 13" id="KW-0963">Cytoplasm</keyword>
<dbReference type="GO" id="GO:0019563">
    <property type="term" value="P:glycerol catabolic process"/>
    <property type="evidence" value="ECO:0007669"/>
    <property type="project" value="TreeGrafter"/>
</dbReference>